<gene>
    <name evidence="2" type="ORF">KIH74_22060</name>
</gene>
<evidence type="ECO:0000256" key="1">
    <source>
        <dbReference type="SAM" id="MobiDB-lite"/>
    </source>
</evidence>
<reference evidence="2 3" key="1">
    <citation type="submission" date="2021-05" db="EMBL/GenBank/DDBJ databases">
        <title>Kineosporia and Streptomyces sp. nov. two new marine actinobacteria isolated from Coral.</title>
        <authorList>
            <person name="Buangrab K."/>
            <person name="Sutthacheep M."/>
            <person name="Yeemin T."/>
            <person name="Harunari E."/>
            <person name="Igarashi Y."/>
            <person name="Kanchanasin P."/>
            <person name="Tanasupawat S."/>
            <person name="Phongsopitanun W."/>
        </authorList>
    </citation>
    <scope>NUCLEOTIDE SEQUENCE [LARGE SCALE GENOMIC DNA]</scope>
    <source>
        <strain evidence="2 3">J2-2</strain>
    </source>
</reference>
<evidence type="ECO:0000313" key="3">
    <source>
        <dbReference type="Proteomes" id="UP001197247"/>
    </source>
</evidence>
<accession>A0ABS5TKV4</accession>
<dbReference type="Proteomes" id="UP001197247">
    <property type="component" value="Unassembled WGS sequence"/>
</dbReference>
<proteinExistence type="predicted"/>
<protein>
    <submittedName>
        <fullName evidence="2">Uncharacterized protein</fullName>
    </submittedName>
</protein>
<sequence length="336" mass="35764">MSGTFDLTVRLTPPDAEPAGAVVRAGAATLAGMHVMQLPLSISSYVVDANELLVRLTLFDPHRSATELRLLAESTGAGLVEHAPELSGWGFEVEVTDGAASTVDDEEPGTGPFAVHDAWPLDGIGERRTEVLASAGLLRGLAREELGGGTGDDGAEALAGCLVSAAGLMLDHLFDDLHRLESAQAEDSPDGSTDGSPALRPDLGSVPQLAALPRRYRQRFTPAFVRAFIVAFTGVTARLAGTWTPLDCLAQELAVYRLFDEVEDLADDLLLELPGQWRDRLSARLIAEDDLALLYDPAKDHAAERAFPLPRGTAPLAFDAWFTPFTTGSPSYVVPP</sequence>
<dbReference type="EMBL" id="JAHBAY010000009">
    <property type="protein sequence ID" value="MBT0771640.1"/>
    <property type="molecule type" value="Genomic_DNA"/>
</dbReference>
<evidence type="ECO:0000313" key="2">
    <source>
        <dbReference type="EMBL" id="MBT0771640.1"/>
    </source>
</evidence>
<name>A0ABS5TKV4_9ACTN</name>
<comment type="caution">
    <text evidence="2">The sequence shown here is derived from an EMBL/GenBank/DDBJ whole genome shotgun (WGS) entry which is preliminary data.</text>
</comment>
<dbReference type="RefSeq" id="WP_214158005.1">
    <property type="nucleotide sequence ID" value="NZ_JAHBAY010000009.1"/>
</dbReference>
<organism evidence="2 3">
    <name type="scientific">Kineosporia corallincola</name>
    <dbReference type="NCBI Taxonomy" id="2835133"/>
    <lineage>
        <taxon>Bacteria</taxon>
        <taxon>Bacillati</taxon>
        <taxon>Actinomycetota</taxon>
        <taxon>Actinomycetes</taxon>
        <taxon>Kineosporiales</taxon>
        <taxon>Kineosporiaceae</taxon>
        <taxon>Kineosporia</taxon>
    </lineage>
</organism>
<keyword evidence="3" id="KW-1185">Reference proteome</keyword>
<feature type="region of interest" description="Disordered" evidence="1">
    <location>
        <begin position="183"/>
        <end position="204"/>
    </location>
</feature>